<dbReference type="Proteomes" id="UP001516400">
    <property type="component" value="Unassembled WGS sequence"/>
</dbReference>
<name>A0ABD2MUB7_9CUCU</name>
<accession>A0ABD2MUB7</accession>
<organism evidence="1 2">
    <name type="scientific">Cryptolaemus montrouzieri</name>
    <dbReference type="NCBI Taxonomy" id="559131"/>
    <lineage>
        <taxon>Eukaryota</taxon>
        <taxon>Metazoa</taxon>
        <taxon>Ecdysozoa</taxon>
        <taxon>Arthropoda</taxon>
        <taxon>Hexapoda</taxon>
        <taxon>Insecta</taxon>
        <taxon>Pterygota</taxon>
        <taxon>Neoptera</taxon>
        <taxon>Endopterygota</taxon>
        <taxon>Coleoptera</taxon>
        <taxon>Polyphaga</taxon>
        <taxon>Cucujiformia</taxon>
        <taxon>Coccinelloidea</taxon>
        <taxon>Coccinellidae</taxon>
        <taxon>Scymninae</taxon>
        <taxon>Scymnini</taxon>
        <taxon>Cryptolaemus</taxon>
    </lineage>
</organism>
<evidence type="ECO:0000313" key="2">
    <source>
        <dbReference type="Proteomes" id="UP001516400"/>
    </source>
</evidence>
<gene>
    <name evidence="1" type="ORF">HHI36_008890</name>
</gene>
<comment type="caution">
    <text evidence="1">The sequence shown here is derived from an EMBL/GenBank/DDBJ whole genome shotgun (WGS) entry which is preliminary data.</text>
</comment>
<keyword evidence="2" id="KW-1185">Reference proteome</keyword>
<dbReference type="EMBL" id="JABFTP020000021">
    <property type="protein sequence ID" value="KAL3269832.1"/>
    <property type="molecule type" value="Genomic_DNA"/>
</dbReference>
<proteinExistence type="predicted"/>
<reference evidence="1 2" key="1">
    <citation type="journal article" date="2021" name="BMC Biol.">
        <title>Horizontally acquired antibacterial genes associated with adaptive radiation of ladybird beetles.</title>
        <authorList>
            <person name="Li H.S."/>
            <person name="Tang X.F."/>
            <person name="Huang Y.H."/>
            <person name="Xu Z.Y."/>
            <person name="Chen M.L."/>
            <person name="Du X.Y."/>
            <person name="Qiu B.Y."/>
            <person name="Chen P.T."/>
            <person name="Zhang W."/>
            <person name="Slipinski A."/>
            <person name="Escalona H.E."/>
            <person name="Waterhouse R.M."/>
            <person name="Zwick A."/>
            <person name="Pang H."/>
        </authorList>
    </citation>
    <scope>NUCLEOTIDE SEQUENCE [LARGE SCALE GENOMIC DNA]</scope>
    <source>
        <strain evidence="1">SYSU2018</strain>
    </source>
</reference>
<dbReference type="AlphaFoldDB" id="A0ABD2MUB7"/>
<evidence type="ECO:0000313" key="1">
    <source>
        <dbReference type="EMBL" id="KAL3269832.1"/>
    </source>
</evidence>
<protein>
    <submittedName>
        <fullName evidence="1">Uncharacterized protein</fullName>
    </submittedName>
</protein>
<sequence>MIITNVFQRRGQFKMADEGVAPDLVWLNIQLKRLSKDDLVSVMISKSCKLKNVANMSQDIFGKISDMLKIHFLGNVSENEVNVDKCKNVQQSVKISDQNLDSQLLQKMILQLEDRCKTLLSKIGTVSEVSGFESFNLPVQNNRNGAIASSQVKRSEKVERQFPSSLPIQF</sequence>